<dbReference type="AlphaFoldDB" id="A0A918UUJ2"/>
<dbReference type="Proteomes" id="UP000662572">
    <property type="component" value="Unassembled WGS sequence"/>
</dbReference>
<dbReference type="PROSITE" id="PS51257">
    <property type="entry name" value="PROKAR_LIPOPROTEIN"/>
    <property type="match status" value="1"/>
</dbReference>
<evidence type="ECO:0000313" key="3">
    <source>
        <dbReference type="Proteomes" id="UP000662572"/>
    </source>
</evidence>
<feature type="signal peptide" evidence="1">
    <location>
        <begin position="1"/>
        <end position="20"/>
    </location>
</feature>
<dbReference type="RefSeq" id="WP_189486350.1">
    <property type="nucleotide sequence ID" value="NZ_BMZB01000002.1"/>
</dbReference>
<proteinExistence type="predicted"/>
<name>A0A918UUJ2_9CAUL</name>
<protein>
    <submittedName>
        <fullName evidence="2">Lipoprotein</fullName>
    </submittedName>
</protein>
<dbReference type="EMBL" id="BMZB01000002">
    <property type="protein sequence ID" value="GGZ34056.1"/>
    <property type="molecule type" value="Genomic_DNA"/>
</dbReference>
<sequence>MKKTAALVLIASAVFSSGCATKRYPMTGYMTPATAETLTCRELYVKLTEAEGARLKIAKTADVNGRSVAAFLGDLGITNAISRNDAERVVNQRLMAINAAYRDKGCIGGAVGPDVSNRDMTRFGAVIE</sequence>
<keyword evidence="3" id="KW-1185">Reference proteome</keyword>
<evidence type="ECO:0000256" key="1">
    <source>
        <dbReference type="SAM" id="SignalP"/>
    </source>
</evidence>
<evidence type="ECO:0000313" key="2">
    <source>
        <dbReference type="EMBL" id="GGZ34056.1"/>
    </source>
</evidence>
<feature type="chain" id="PRO_5038106300" evidence="1">
    <location>
        <begin position="21"/>
        <end position="128"/>
    </location>
</feature>
<reference evidence="2" key="1">
    <citation type="journal article" date="2014" name="Int. J. Syst. Evol. Microbiol.">
        <title>Complete genome sequence of Corynebacterium casei LMG S-19264T (=DSM 44701T), isolated from a smear-ripened cheese.</title>
        <authorList>
            <consortium name="US DOE Joint Genome Institute (JGI-PGF)"/>
            <person name="Walter F."/>
            <person name="Albersmeier A."/>
            <person name="Kalinowski J."/>
            <person name="Ruckert C."/>
        </authorList>
    </citation>
    <scope>NUCLEOTIDE SEQUENCE</scope>
    <source>
        <strain evidence="2">KCTC 32296</strain>
    </source>
</reference>
<gene>
    <name evidence="2" type="ORF">GCM10011273_20540</name>
</gene>
<comment type="caution">
    <text evidence="2">The sequence shown here is derived from an EMBL/GenBank/DDBJ whole genome shotgun (WGS) entry which is preliminary data.</text>
</comment>
<accession>A0A918UUJ2</accession>
<keyword evidence="2" id="KW-0449">Lipoprotein</keyword>
<organism evidence="2 3">
    <name type="scientific">Asticcacaulis endophyticus</name>
    <dbReference type="NCBI Taxonomy" id="1395890"/>
    <lineage>
        <taxon>Bacteria</taxon>
        <taxon>Pseudomonadati</taxon>
        <taxon>Pseudomonadota</taxon>
        <taxon>Alphaproteobacteria</taxon>
        <taxon>Caulobacterales</taxon>
        <taxon>Caulobacteraceae</taxon>
        <taxon>Asticcacaulis</taxon>
    </lineage>
</organism>
<reference evidence="2" key="2">
    <citation type="submission" date="2020-09" db="EMBL/GenBank/DDBJ databases">
        <authorList>
            <person name="Sun Q."/>
            <person name="Kim S."/>
        </authorList>
    </citation>
    <scope>NUCLEOTIDE SEQUENCE</scope>
    <source>
        <strain evidence="2">KCTC 32296</strain>
    </source>
</reference>
<keyword evidence="1" id="KW-0732">Signal</keyword>